<dbReference type="KEGG" id="acae:HYG86_16275"/>
<reference evidence="3 4" key="1">
    <citation type="submission" date="2020-07" db="EMBL/GenBank/DDBJ databases">
        <title>Alkalicella. sp. LB2 genome.</title>
        <authorList>
            <person name="Postec A."/>
            <person name="Quemeneur M."/>
        </authorList>
    </citation>
    <scope>NUCLEOTIDE SEQUENCE [LARGE SCALE GENOMIC DNA]</scope>
    <source>
        <strain evidence="3 4">LB2</strain>
    </source>
</reference>
<keyword evidence="2" id="KW-0812">Transmembrane</keyword>
<dbReference type="EMBL" id="CP058559">
    <property type="protein sequence ID" value="QNO16219.1"/>
    <property type="molecule type" value="Genomic_DNA"/>
</dbReference>
<sequence>MRVGVEVSVYWFIPPVLWLIVMVSPVTLNVQVKKRGKDERIDVGVRLFWGLIHFDLDVPKILFRKNSIQAETELEQSHKKPYVDKKIKFPLNFKLFLEMVCELIVKKNEILKKLKLFQKISKRIVKLEYFNWETEYGLDDAALTGVVYGFIWQGKSALLFIMNKMMKFKCKPKIKLFPEFNRYVFKTELNCIFKLRVGYIIIISMFFLTMVLKYKISKKLGGGKGVRASNSRVNENGNGKHQGDGRC</sequence>
<evidence type="ECO:0000256" key="1">
    <source>
        <dbReference type="SAM" id="MobiDB-lite"/>
    </source>
</evidence>
<proteinExistence type="predicted"/>
<feature type="region of interest" description="Disordered" evidence="1">
    <location>
        <begin position="221"/>
        <end position="247"/>
    </location>
</feature>
<protein>
    <submittedName>
        <fullName evidence="3">DUF2953 domain-containing protein</fullName>
    </submittedName>
</protein>
<dbReference type="Proteomes" id="UP000516160">
    <property type="component" value="Chromosome"/>
</dbReference>
<gene>
    <name evidence="3" type="ORF">HYG86_16275</name>
</gene>
<keyword evidence="2" id="KW-1133">Transmembrane helix</keyword>
<dbReference type="AlphaFoldDB" id="A0A7G9WC07"/>
<evidence type="ECO:0000313" key="4">
    <source>
        <dbReference type="Proteomes" id="UP000516160"/>
    </source>
</evidence>
<feature type="compositionally biased region" description="Polar residues" evidence="1">
    <location>
        <begin position="228"/>
        <end position="239"/>
    </location>
</feature>
<feature type="transmembrane region" description="Helical" evidence="2">
    <location>
        <begin position="12"/>
        <end position="30"/>
    </location>
</feature>
<accession>A0A7G9WC07</accession>
<dbReference type="InterPro" id="IPR021338">
    <property type="entry name" value="DUF2953"/>
</dbReference>
<keyword evidence="4" id="KW-1185">Reference proteome</keyword>
<dbReference type="RefSeq" id="WP_213166615.1">
    <property type="nucleotide sequence ID" value="NZ_CP058559.1"/>
</dbReference>
<organism evidence="3 4">
    <name type="scientific">Alkalicella caledoniensis</name>
    <dbReference type="NCBI Taxonomy" id="2731377"/>
    <lineage>
        <taxon>Bacteria</taxon>
        <taxon>Bacillati</taxon>
        <taxon>Bacillota</taxon>
        <taxon>Clostridia</taxon>
        <taxon>Eubacteriales</taxon>
        <taxon>Proteinivoracaceae</taxon>
        <taxon>Alkalicella</taxon>
    </lineage>
</organism>
<feature type="transmembrane region" description="Helical" evidence="2">
    <location>
        <begin position="197"/>
        <end position="216"/>
    </location>
</feature>
<evidence type="ECO:0000256" key="2">
    <source>
        <dbReference type="SAM" id="Phobius"/>
    </source>
</evidence>
<dbReference type="Pfam" id="PF11167">
    <property type="entry name" value="DUF2953"/>
    <property type="match status" value="1"/>
</dbReference>
<name>A0A7G9WC07_ALKCA</name>
<evidence type="ECO:0000313" key="3">
    <source>
        <dbReference type="EMBL" id="QNO16219.1"/>
    </source>
</evidence>
<keyword evidence="2" id="KW-0472">Membrane</keyword>